<dbReference type="OrthoDB" id="3564967at2759"/>
<name>A0A4Z1IR87_9HELO</name>
<comment type="caution">
    <text evidence="2">The sequence shown here is derived from an EMBL/GenBank/DDBJ whole genome shotgun (WGS) entry which is preliminary data.</text>
</comment>
<feature type="compositionally biased region" description="Polar residues" evidence="1">
    <location>
        <begin position="286"/>
        <end position="302"/>
    </location>
</feature>
<dbReference type="AlphaFoldDB" id="A0A4Z1IR87"/>
<feature type="compositionally biased region" description="Low complexity" evidence="1">
    <location>
        <begin position="85"/>
        <end position="96"/>
    </location>
</feature>
<feature type="compositionally biased region" description="Basic and acidic residues" evidence="1">
    <location>
        <begin position="318"/>
        <end position="336"/>
    </location>
</feature>
<feature type="compositionally biased region" description="Basic and acidic residues" evidence="1">
    <location>
        <begin position="170"/>
        <end position="220"/>
    </location>
</feature>
<keyword evidence="3" id="KW-1185">Reference proteome</keyword>
<proteinExistence type="predicted"/>
<organism evidence="2 3">
    <name type="scientific">Botryotinia convoluta</name>
    <dbReference type="NCBI Taxonomy" id="54673"/>
    <lineage>
        <taxon>Eukaryota</taxon>
        <taxon>Fungi</taxon>
        <taxon>Dikarya</taxon>
        <taxon>Ascomycota</taxon>
        <taxon>Pezizomycotina</taxon>
        <taxon>Leotiomycetes</taxon>
        <taxon>Helotiales</taxon>
        <taxon>Sclerotiniaceae</taxon>
        <taxon>Botryotinia</taxon>
    </lineage>
</organism>
<reference evidence="2 3" key="1">
    <citation type="submission" date="2017-12" db="EMBL/GenBank/DDBJ databases">
        <title>Comparative genomics of Botrytis spp.</title>
        <authorList>
            <person name="Valero-Jimenez C.A."/>
            <person name="Tapia P."/>
            <person name="Veloso J."/>
            <person name="Silva-Moreno E."/>
            <person name="Staats M."/>
            <person name="Valdes J.H."/>
            <person name="Van Kan J.A.L."/>
        </authorList>
    </citation>
    <scope>NUCLEOTIDE SEQUENCE [LARGE SCALE GENOMIC DNA]</scope>
    <source>
        <strain evidence="2 3">MUCL11595</strain>
    </source>
</reference>
<evidence type="ECO:0000313" key="2">
    <source>
        <dbReference type="EMBL" id="TGO64039.1"/>
    </source>
</evidence>
<feature type="region of interest" description="Disordered" evidence="1">
    <location>
        <begin position="73"/>
        <end position="346"/>
    </location>
</feature>
<evidence type="ECO:0000256" key="1">
    <source>
        <dbReference type="SAM" id="MobiDB-lite"/>
    </source>
</evidence>
<gene>
    <name evidence="2" type="ORF">BCON_0009g00480</name>
</gene>
<protein>
    <submittedName>
        <fullName evidence="2">Uncharacterized protein</fullName>
    </submittedName>
</protein>
<dbReference type="Proteomes" id="UP000297527">
    <property type="component" value="Unassembled WGS sequence"/>
</dbReference>
<evidence type="ECO:0000313" key="3">
    <source>
        <dbReference type="Proteomes" id="UP000297527"/>
    </source>
</evidence>
<accession>A0A4Z1IR87</accession>
<sequence>MALSIFPINFSGRIDEWIKEKDLRKYNLEEYEEPERIRVTVSSSSDKKGVEKKMDRYKHKINKRELLYVMIESRSGSSGGGGGVSTHTIRRTTTTTGGDKRGPLVSINFGNVYIGKNTIPHNEGGDTDTKRKSESRGDGKKEHRHRGEGEKKEHRHHRHRRSGDSQDNIDASRDRRERHRDRSRDTPREKGGENGGSENRRKEPERDSREKKHDRTKFTEDNPESEYSGTEISIPHGRAPTVNQSSVKGYGSRDGSKRGSLEDLPEIDALSLTSSQRPSTEKKSNTGKTDAQNGHSSILSQHSKPKPQELSVTSSARLRQETKFEANRQRRREERGSSGLFSNNEQ</sequence>
<dbReference type="EMBL" id="PQXN01000009">
    <property type="protein sequence ID" value="TGO64039.1"/>
    <property type="molecule type" value="Genomic_DNA"/>
</dbReference>
<feature type="compositionally biased region" description="Basic and acidic residues" evidence="1">
    <location>
        <begin position="123"/>
        <end position="152"/>
    </location>
</feature>